<evidence type="ECO:0000256" key="24">
    <source>
        <dbReference type="SAM" id="MobiDB-lite"/>
    </source>
</evidence>
<proteinExistence type="inferred from homology"/>
<sequence>MDMAWFLCLYVVLVVGLVLLALKLKLRMSEHGHQEPPRLPALPLIGSLLSLRSPHPPHVLFKKLQEKYGETYALMMGSHNVIIVNQHKHAKEVLLKKGKIFAGRPRTVTTDVLTRDGKDIAFGDYSATWRFHRKIVHGALCMFGEGSASIEKIICAESQSLCSVLSEAAAAGLALDLSPELTRAVTNVICSLCFNSSYRRGDPEFEAMLRYSQGIVDTVAKDSLVDIFPWLQIFPNADLRLLKECVSVRDKLLQKQYDEHKADYSDHVQRDLLDALLRAKRSAENNNTAEISAESVGLSDDHLLMTVGDIFGAGVETTTTVLKWAVTYLIHHPQVQSCIQEELDSKVGVDRSPQLSDRGSLPYLEATIREVLRIRPVAPLLIPHVALSDTSIGDFTVRKGSRVIINLWSLHHDEKEWKNPELFDPGRFLDSEGTGLIIPSSSYLPFGAGVRVCLGEALAKMELFLFLSWILQRFTLSVPPGHSLPSLEGKFGVVLQPAKYKVNAVPRPGWERKSQRRAREAAGGQTLLAPRQTEEGDDMPRSFLVKKHPSSKKPSYGGLKSETEEAPCSTHKDSLHNEIPPHHHSKPQQRAQSLSSSSSSSSSSSTCHRSLRADRLHLPSSPNASPHSRPAEAYKPAESCTKVNLEVQCVTADHRRRESLLPPSLPLLALFPTIPPGGSRQESFKCLDCHKEHLSFSGLAKHKQPQCEWSNKKYFSCKYCEKEYVSLGALKMHIRTHTLPCVCKVCGKAFSRPWLLQGHIRTHTGEKPFSCLHCSRAFADRSNLRAHLQTHSEVKKYQCVSCFKTFSRISLLAKHQEAGCPLS</sequence>
<comment type="cofactor">
    <cofactor evidence="1 22">
        <name>heme</name>
        <dbReference type="ChEBI" id="CHEBI:30413"/>
    </cofactor>
</comment>
<evidence type="ECO:0000256" key="23">
    <source>
        <dbReference type="PROSITE-ProRule" id="PRU00042"/>
    </source>
</evidence>
<evidence type="ECO:0000256" key="19">
    <source>
        <dbReference type="ARBA" id="ARBA00032289"/>
    </source>
</evidence>
<keyword evidence="15" id="KW-0503">Monooxygenase</keyword>
<keyword evidence="17" id="KW-0472">Membrane</keyword>
<dbReference type="GO" id="GO:0005506">
    <property type="term" value="F:iron ion binding"/>
    <property type="evidence" value="ECO:0007669"/>
    <property type="project" value="InterPro"/>
</dbReference>
<dbReference type="PROSITE" id="PS00086">
    <property type="entry name" value="CYTOCHROME_P450"/>
    <property type="match status" value="1"/>
</dbReference>
<dbReference type="SMART" id="SM00355">
    <property type="entry name" value="ZnF_C2H2"/>
    <property type="match status" value="5"/>
</dbReference>
<dbReference type="InterPro" id="IPR013087">
    <property type="entry name" value="Znf_C2H2_type"/>
</dbReference>
<dbReference type="Gene3D" id="3.30.160.60">
    <property type="entry name" value="Classic Zinc Finger"/>
    <property type="match status" value="3"/>
</dbReference>
<evidence type="ECO:0000256" key="1">
    <source>
        <dbReference type="ARBA" id="ARBA00001971"/>
    </source>
</evidence>
<evidence type="ECO:0000256" key="11">
    <source>
        <dbReference type="ARBA" id="ARBA00022771"/>
    </source>
</evidence>
<comment type="caution">
    <text evidence="26">The sequence shown here is derived from an EMBL/GenBank/DDBJ whole genome shotgun (WGS) entry which is preliminary data.</text>
</comment>
<dbReference type="EC" id="1.14.14.1" evidence="6"/>
<comment type="similarity">
    <text evidence="20">Belongs to the snail C2H2-type zinc-finger protein family.</text>
</comment>
<keyword evidence="18" id="KW-0539">Nucleus</keyword>
<evidence type="ECO:0000256" key="10">
    <source>
        <dbReference type="ARBA" id="ARBA00022737"/>
    </source>
</evidence>
<accession>A0A6G0HLY6</accession>
<dbReference type="GO" id="GO:0004508">
    <property type="term" value="F:steroid 17-alpha-monooxygenase activity"/>
    <property type="evidence" value="ECO:0007669"/>
    <property type="project" value="TreeGrafter"/>
</dbReference>
<dbReference type="PRINTS" id="PR00463">
    <property type="entry name" value="EP450I"/>
</dbReference>
<dbReference type="Proteomes" id="UP000424527">
    <property type="component" value="Unassembled WGS sequence"/>
</dbReference>
<evidence type="ECO:0000313" key="27">
    <source>
        <dbReference type="Proteomes" id="UP000424527"/>
    </source>
</evidence>
<keyword evidence="26" id="KW-0456">Lyase</keyword>
<dbReference type="Gene3D" id="1.10.630.10">
    <property type="entry name" value="Cytochrome P450"/>
    <property type="match status" value="1"/>
</dbReference>
<evidence type="ECO:0000256" key="3">
    <source>
        <dbReference type="ARBA" id="ARBA00004174"/>
    </source>
</evidence>
<comment type="catalytic activity">
    <reaction evidence="21">
        <text>an organic molecule + reduced [NADPH--hemoprotein reductase] + O2 = an alcohol + oxidized [NADPH--hemoprotein reductase] + H2O + H(+)</text>
        <dbReference type="Rhea" id="RHEA:17149"/>
        <dbReference type="Rhea" id="RHEA-COMP:11964"/>
        <dbReference type="Rhea" id="RHEA-COMP:11965"/>
        <dbReference type="ChEBI" id="CHEBI:15377"/>
        <dbReference type="ChEBI" id="CHEBI:15378"/>
        <dbReference type="ChEBI" id="CHEBI:15379"/>
        <dbReference type="ChEBI" id="CHEBI:30879"/>
        <dbReference type="ChEBI" id="CHEBI:57618"/>
        <dbReference type="ChEBI" id="CHEBI:58210"/>
        <dbReference type="ChEBI" id="CHEBI:142491"/>
        <dbReference type="EC" id="1.14.14.1"/>
    </reaction>
</comment>
<dbReference type="InterPro" id="IPR002401">
    <property type="entry name" value="Cyt_P450_E_grp-I"/>
</dbReference>
<dbReference type="InterPro" id="IPR036236">
    <property type="entry name" value="Znf_C2H2_sf"/>
</dbReference>
<name>A0A6G0HLY6_LARCR</name>
<dbReference type="PANTHER" id="PTHR24289">
    <property type="entry name" value="STEROID 17-ALPHA-HYDROXYLASE/17,20 LYASE"/>
    <property type="match status" value="1"/>
</dbReference>
<evidence type="ECO:0000256" key="20">
    <source>
        <dbReference type="ARBA" id="ARBA00037948"/>
    </source>
</evidence>
<dbReference type="GO" id="GO:0005634">
    <property type="term" value="C:nucleus"/>
    <property type="evidence" value="ECO:0007669"/>
    <property type="project" value="UniProtKB-SubCell"/>
</dbReference>
<evidence type="ECO:0000256" key="14">
    <source>
        <dbReference type="ARBA" id="ARBA00023004"/>
    </source>
</evidence>
<dbReference type="PRINTS" id="PR00385">
    <property type="entry name" value="P450"/>
</dbReference>
<dbReference type="GO" id="GO:0008270">
    <property type="term" value="F:zinc ion binding"/>
    <property type="evidence" value="ECO:0007669"/>
    <property type="project" value="UniProtKB-KW"/>
</dbReference>
<dbReference type="FunFam" id="3.30.160.60:FF:000942">
    <property type="entry name" value="Snail zinc finger protein"/>
    <property type="match status" value="1"/>
</dbReference>
<dbReference type="PROSITE" id="PS00028">
    <property type="entry name" value="ZINC_FINGER_C2H2_1"/>
    <property type="match status" value="3"/>
</dbReference>
<evidence type="ECO:0000256" key="15">
    <source>
        <dbReference type="ARBA" id="ARBA00023033"/>
    </source>
</evidence>
<dbReference type="AlphaFoldDB" id="A0A6G0HLY6"/>
<keyword evidence="9 22" id="KW-0479">Metal-binding</keyword>
<dbReference type="SUPFAM" id="SSF57667">
    <property type="entry name" value="beta-beta-alpha zinc fingers"/>
    <property type="match status" value="3"/>
</dbReference>
<dbReference type="Pfam" id="PF00096">
    <property type="entry name" value="zf-C2H2"/>
    <property type="match status" value="3"/>
</dbReference>
<dbReference type="GO" id="GO:0042448">
    <property type="term" value="P:progesterone metabolic process"/>
    <property type="evidence" value="ECO:0007669"/>
    <property type="project" value="TreeGrafter"/>
</dbReference>
<dbReference type="PROSITE" id="PS50157">
    <property type="entry name" value="ZINC_FINGER_C2H2_2"/>
    <property type="match status" value="4"/>
</dbReference>
<dbReference type="GO" id="GO:0005789">
    <property type="term" value="C:endoplasmic reticulum membrane"/>
    <property type="evidence" value="ECO:0007669"/>
    <property type="project" value="UniProtKB-SubCell"/>
</dbReference>
<evidence type="ECO:0000256" key="9">
    <source>
        <dbReference type="ARBA" id="ARBA00022723"/>
    </source>
</evidence>
<organism evidence="26 27">
    <name type="scientific">Larimichthys crocea</name>
    <name type="common">Large yellow croaker</name>
    <name type="synonym">Pseudosciaena crocea</name>
    <dbReference type="NCBI Taxonomy" id="215358"/>
    <lineage>
        <taxon>Eukaryota</taxon>
        <taxon>Metazoa</taxon>
        <taxon>Chordata</taxon>
        <taxon>Craniata</taxon>
        <taxon>Vertebrata</taxon>
        <taxon>Euteleostomi</taxon>
        <taxon>Actinopterygii</taxon>
        <taxon>Neopterygii</taxon>
        <taxon>Teleostei</taxon>
        <taxon>Neoteleostei</taxon>
        <taxon>Acanthomorphata</taxon>
        <taxon>Eupercaria</taxon>
        <taxon>Sciaenidae</taxon>
        <taxon>Larimichthys</taxon>
    </lineage>
</organism>
<feature type="domain" description="C2H2-type" evidence="25">
    <location>
        <begin position="769"/>
        <end position="796"/>
    </location>
</feature>
<feature type="domain" description="C2H2-type" evidence="25">
    <location>
        <begin position="741"/>
        <end position="768"/>
    </location>
</feature>
<dbReference type="FunFam" id="3.30.160.60:FF:000693">
    <property type="entry name" value="Snail family zinc finger 1a"/>
    <property type="match status" value="1"/>
</dbReference>
<dbReference type="FunFam" id="3.30.160.60:FF:000207">
    <property type="entry name" value="zinc finger protein SNAI2"/>
    <property type="match status" value="1"/>
</dbReference>
<evidence type="ECO:0000259" key="25">
    <source>
        <dbReference type="PROSITE" id="PS50157"/>
    </source>
</evidence>
<keyword evidence="11 23" id="KW-0863">Zinc-finger</keyword>
<keyword evidence="13" id="KW-0560">Oxidoreductase</keyword>
<feature type="compositionally biased region" description="Basic and acidic residues" evidence="24">
    <location>
        <begin position="509"/>
        <end position="520"/>
    </location>
</feature>
<keyword evidence="8 22" id="KW-0349">Heme</keyword>
<evidence type="ECO:0000256" key="13">
    <source>
        <dbReference type="ARBA" id="ARBA00023002"/>
    </source>
</evidence>
<keyword evidence="10" id="KW-0677">Repeat</keyword>
<dbReference type="GO" id="GO:0042446">
    <property type="term" value="P:hormone biosynthetic process"/>
    <property type="evidence" value="ECO:0007669"/>
    <property type="project" value="TreeGrafter"/>
</dbReference>
<dbReference type="SUPFAM" id="SSF48264">
    <property type="entry name" value="Cytochrome P450"/>
    <property type="match status" value="1"/>
</dbReference>
<dbReference type="FunFam" id="1.10.630.10:FF:000002">
    <property type="entry name" value="Cytochrome P450 1A1"/>
    <property type="match status" value="1"/>
</dbReference>
<keyword evidence="27" id="KW-1185">Reference proteome</keyword>
<evidence type="ECO:0000256" key="16">
    <source>
        <dbReference type="ARBA" id="ARBA00023125"/>
    </source>
</evidence>
<dbReference type="InterPro" id="IPR036396">
    <property type="entry name" value="Cyt_P450_sf"/>
</dbReference>
<feature type="binding site" description="axial binding residue" evidence="22">
    <location>
        <position position="453"/>
    </location>
    <ligand>
        <name>heme</name>
        <dbReference type="ChEBI" id="CHEBI:30413"/>
    </ligand>
    <ligandPart>
        <name>Fe</name>
        <dbReference type="ChEBI" id="CHEBI:18248"/>
    </ligandPart>
</feature>
<evidence type="ECO:0000256" key="8">
    <source>
        <dbReference type="ARBA" id="ARBA00022617"/>
    </source>
</evidence>
<feature type="compositionally biased region" description="Low complexity" evidence="24">
    <location>
        <begin position="593"/>
        <end position="605"/>
    </location>
</feature>
<comment type="subcellular location">
    <subcellularLocation>
        <location evidence="4">Endoplasmic reticulum membrane</location>
        <topology evidence="4">Peripheral membrane protein</topology>
    </subcellularLocation>
    <subcellularLocation>
        <location evidence="3">Microsome membrane</location>
        <topology evidence="3">Peripheral membrane protein</topology>
    </subcellularLocation>
    <subcellularLocation>
        <location evidence="2">Nucleus</location>
    </subcellularLocation>
</comment>
<keyword evidence="12" id="KW-0862">Zinc</keyword>
<evidence type="ECO:0000256" key="18">
    <source>
        <dbReference type="ARBA" id="ARBA00023242"/>
    </source>
</evidence>
<dbReference type="GO" id="GO:0016829">
    <property type="term" value="F:lyase activity"/>
    <property type="evidence" value="ECO:0007669"/>
    <property type="project" value="UniProtKB-KW"/>
</dbReference>
<comment type="similarity">
    <text evidence="5">Belongs to the cytochrome P450 family.</text>
</comment>
<dbReference type="CDD" id="cd20673">
    <property type="entry name" value="CYP17A1"/>
    <property type="match status" value="1"/>
</dbReference>
<evidence type="ECO:0000256" key="21">
    <source>
        <dbReference type="ARBA" id="ARBA00047827"/>
    </source>
</evidence>
<dbReference type="Pfam" id="PF00067">
    <property type="entry name" value="p450"/>
    <property type="match status" value="1"/>
</dbReference>
<protein>
    <recommendedName>
        <fullName evidence="7">Cytochrome P450 1A1</fullName>
        <ecNumber evidence="6">1.14.14.1</ecNumber>
    </recommendedName>
    <alternativeName>
        <fullName evidence="19">CYPIA1</fullName>
    </alternativeName>
</protein>
<evidence type="ECO:0000256" key="4">
    <source>
        <dbReference type="ARBA" id="ARBA00004406"/>
    </source>
</evidence>
<evidence type="ECO:0000313" key="26">
    <source>
        <dbReference type="EMBL" id="KAE8280258.1"/>
    </source>
</evidence>
<feature type="compositionally biased region" description="Basic and acidic residues" evidence="24">
    <location>
        <begin position="570"/>
        <end position="581"/>
    </location>
</feature>
<reference evidence="26 27" key="1">
    <citation type="submission" date="2019-07" db="EMBL/GenBank/DDBJ databases">
        <title>Chromosome genome assembly for large yellow croaker.</title>
        <authorList>
            <person name="Xiao S."/>
        </authorList>
    </citation>
    <scope>NUCLEOTIDE SEQUENCE [LARGE SCALE GENOMIC DNA]</scope>
    <source>
        <strain evidence="26">JMULYC20181020</strain>
        <tissue evidence="26">Muscle</tissue>
    </source>
</reference>
<dbReference type="PANTHER" id="PTHR24289:SF14">
    <property type="entry name" value="CYTOCHROME P450, FAMILY 17, SUBFAMILY A, POLYPEPTIDE 1"/>
    <property type="match status" value="1"/>
</dbReference>
<evidence type="ECO:0000256" key="22">
    <source>
        <dbReference type="PIRSR" id="PIRSR602401-1"/>
    </source>
</evidence>
<keyword evidence="16" id="KW-0238">DNA-binding</keyword>
<dbReference type="UniPathway" id="UPA00062"/>
<feature type="region of interest" description="Disordered" evidence="24">
    <location>
        <begin position="506"/>
        <end position="635"/>
    </location>
</feature>
<dbReference type="GO" id="GO:0006694">
    <property type="term" value="P:steroid biosynthetic process"/>
    <property type="evidence" value="ECO:0007669"/>
    <property type="project" value="UniProtKB-UniPathway"/>
</dbReference>
<evidence type="ECO:0000256" key="7">
    <source>
        <dbReference type="ARBA" id="ARBA00015180"/>
    </source>
</evidence>
<evidence type="ECO:0000256" key="5">
    <source>
        <dbReference type="ARBA" id="ARBA00010617"/>
    </source>
</evidence>
<dbReference type="GO" id="GO:0003677">
    <property type="term" value="F:DNA binding"/>
    <property type="evidence" value="ECO:0007669"/>
    <property type="project" value="UniProtKB-KW"/>
</dbReference>
<keyword evidence="14 22" id="KW-0408">Iron</keyword>
<gene>
    <name evidence="26" type="ORF">D5F01_LYC20812</name>
</gene>
<feature type="domain" description="C2H2-type" evidence="25">
    <location>
        <begin position="797"/>
        <end position="816"/>
    </location>
</feature>
<dbReference type="InterPro" id="IPR001128">
    <property type="entry name" value="Cyt_P450"/>
</dbReference>
<evidence type="ECO:0000256" key="6">
    <source>
        <dbReference type="ARBA" id="ARBA00012109"/>
    </source>
</evidence>
<dbReference type="GO" id="GO:0020037">
    <property type="term" value="F:heme binding"/>
    <property type="evidence" value="ECO:0007669"/>
    <property type="project" value="InterPro"/>
</dbReference>
<evidence type="ECO:0000256" key="12">
    <source>
        <dbReference type="ARBA" id="ARBA00022833"/>
    </source>
</evidence>
<dbReference type="FunFam" id="3.30.160.60:FF:000860">
    <property type="entry name" value="zinc finger protein SNAI2"/>
    <property type="match status" value="1"/>
</dbReference>
<feature type="domain" description="C2H2-type" evidence="25">
    <location>
        <begin position="715"/>
        <end position="738"/>
    </location>
</feature>
<dbReference type="InterPro" id="IPR017972">
    <property type="entry name" value="Cyt_P450_CS"/>
</dbReference>
<evidence type="ECO:0000256" key="17">
    <source>
        <dbReference type="ARBA" id="ARBA00023136"/>
    </source>
</evidence>
<evidence type="ECO:0000256" key="2">
    <source>
        <dbReference type="ARBA" id="ARBA00004123"/>
    </source>
</evidence>
<dbReference type="EMBL" id="REGW02000021">
    <property type="protein sequence ID" value="KAE8280258.1"/>
    <property type="molecule type" value="Genomic_DNA"/>
</dbReference>